<keyword evidence="1" id="KW-0812">Transmembrane</keyword>
<keyword evidence="1" id="KW-0472">Membrane</keyword>
<feature type="transmembrane region" description="Helical" evidence="1">
    <location>
        <begin position="21"/>
        <end position="39"/>
    </location>
</feature>
<evidence type="ECO:0000259" key="2">
    <source>
        <dbReference type="PROSITE" id="PS50994"/>
    </source>
</evidence>
<name>M3EHB1_9LEPT</name>
<dbReference type="GO" id="GO:0015074">
    <property type="term" value="P:DNA integration"/>
    <property type="evidence" value="ECO:0007669"/>
    <property type="project" value="InterPro"/>
</dbReference>
<evidence type="ECO:0000313" key="3">
    <source>
        <dbReference type="EMBL" id="EMF80443.1"/>
    </source>
</evidence>
<evidence type="ECO:0000256" key="1">
    <source>
        <dbReference type="SAM" id="Phobius"/>
    </source>
</evidence>
<dbReference type="GO" id="GO:0003676">
    <property type="term" value="F:nucleic acid binding"/>
    <property type="evidence" value="ECO:0007669"/>
    <property type="project" value="InterPro"/>
</dbReference>
<dbReference type="InterPro" id="IPR001584">
    <property type="entry name" value="Integrase_cat-core"/>
</dbReference>
<dbReference type="Gene3D" id="3.30.420.10">
    <property type="entry name" value="Ribonuclease H-like superfamily/Ribonuclease H"/>
    <property type="match status" value="1"/>
</dbReference>
<sequence length="366" mass="42343">MSREKGRLKIFSSFIDFSFQLTLIKLLFNLLIIASTILLKTMEFIIMNSCQSSSHFFWFWFFLFGNLLLYFPYKIPPKKAFDLFTLLVKKVKALFNTKKQIGRHLEYSKIYHHIIDMLKNNFSWGAARIHSELLMLGFNPSLSTVKRIIKRIKNSSGSFQGWKAWLLFLSQIKDYTVAMDLCRIQTIYGSTLYALSFIEIGSRKIVHFNCTPNPTRDWILLQIQETKSICSNFVILLRDNDVLFSGSKILNGLKNLDIASLVTPPASPWCNGIMERWFGSLRRECFNHIPVFSLNHAQFIAGEYINYYNHWRPHLALNKDSPCGRVVSFPSPSSKVIKRKVLGGLHHLYLNSNSARRSLRIAPQVA</sequence>
<organism evidence="3 4">
    <name type="scientific">Leptospira weilii serovar Topaz str. LT2116</name>
    <dbReference type="NCBI Taxonomy" id="1088540"/>
    <lineage>
        <taxon>Bacteria</taxon>
        <taxon>Pseudomonadati</taxon>
        <taxon>Spirochaetota</taxon>
        <taxon>Spirochaetia</taxon>
        <taxon>Leptospirales</taxon>
        <taxon>Leptospiraceae</taxon>
        <taxon>Leptospira</taxon>
    </lineage>
</organism>
<feature type="domain" description="Integrase catalytic" evidence="2">
    <location>
        <begin position="169"/>
        <end position="330"/>
    </location>
</feature>
<gene>
    <name evidence="3" type="ORF">LEP1GSC188_0541</name>
</gene>
<dbReference type="InterPro" id="IPR012337">
    <property type="entry name" value="RNaseH-like_sf"/>
</dbReference>
<dbReference type="PROSITE" id="PS50994">
    <property type="entry name" value="INTEGRASE"/>
    <property type="match status" value="1"/>
</dbReference>
<dbReference type="SUPFAM" id="SSF53098">
    <property type="entry name" value="Ribonuclease H-like"/>
    <property type="match status" value="1"/>
</dbReference>
<comment type="caution">
    <text evidence="3">The sequence shown here is derived from an EMBL/GenBank/DDBJ whole genome shotgun (WGS) entry which is preliminary data.</text>
</comment>
<proteinExistence type="predicted"/>
<evidence type="ECO:0000313" key="4">
    <source>
        <dbReference type="Proteomes" id="UP000011770"/>
    </source>
</evidence>
<dbReference type="InterPro" id="IPR036397">
    <property type="entry name" value="RNaseH_sf"/>
</dbReference>
<reference evidence="3 4" key="1">
    <citation type="submission" date="2013-01" db="EMBL/GenBank/DDBJ databases">
        <authorList>
            <person name="Harkins D.M."/>
            <person name="Durkin A.S."/>
            <person name="Brinkac L.M."/>
            <person name="Haft D.H."/>
            <person name="Selengut J.D."/>
            <person name="Sanka R."/>
            <person name="DePew J."/>
            <person name="Purushe J."/>
            <person name="Tulsiani S.M."/>
            <person name="Graham G.C."/>
            <person name="Burns M.-A."/>
            <person name="Dohnt M.F."/>
            <person name="Smythe L.D."/>
            <person name="McKay D.B."/>
            <person name="Craig S.B."/>
            <person name="Vinetz J.M."/>
            <person name="Sutton G.G."/>
            <person name="Nierman W.C."/>
            <person name="Fouts D.E."/>
        </authorList>
    </citation>
    <scope>NUCLEOTIDE SEQUENCE [LARGE SCALE GENOMIC DNA]</scope>
    <source>
        <strain evidence="3 4">LT2116</strain>
    </source>
</reference>
<feature type="transmembrane region" description="Helical" evidence="1">
    <location>
        <begin position="55"/>
        <end position="73"/>
    </location>
</feature>
<dbReference type="Proteomes" id="UP000011770">
    <property type="component" value="Unassembled WGS sequence"/>
</dbReference>
<keyword evidence="1" id="KW-1133">Transmembrane helix</keyword>
<dbReference type="Pfam" id="PF13683">
    <property type="entry name" value="rve_3"/>
    <property type="match status" value="1"/>
</dbReference>
<accession>M3EHB1</accession>
<protein>
    <submittedName>
        <fullName evidence="3">Integrase core domain protein</fullName>
    </submittedName>
</protein>
<dbReference type="EMBL" id="AHOR02000055">
    <property type="protein sequence ID" value="EMF80443.1"/>
    <property type="molecule type" value="Genomic_DNA"/>
</dbReference>
<dbReference type="AlphaFoldDB" id="M3EHB1"/>